<gene>
    <name evidence="10" type="primary">pepQ</name>
    <name evidence="9" type="ORF">DQL93_03335</name>
    <name evidence="10" type="ORF">LOB85_03540</name>
</gene>
<dbReference type="InterPro" id="IPR050659">
    <property type="entry name" value="Peptidase_M24B"/>
</dbReference>
<evidence type="ECO:0000256" key="3">
    <source>
        <dbReference type="ARBA" id="ARBA00022723"/>
    </source>
</evidence>
<dbReference type="PANTHER" id="PTHR46112:SF10">
    <property type="entry name" value="DIPEPTIDASE YKVY-RELATED"/>
    <property type="match status" value="1"/>
</dbReference>
<protein>
    <submittedName>
        <fullName evidence="9">Xaa-Pro dipeptidase</fullName>
        <ecNumber evidence="10">3.4.13.9</ecNumber>
    </submittedName>
</protein>
<dbReference type="InterPro" id="IPR001131">
    <property type="entry name" value="Peptidase_M24B_aminopep-P_CS"/>
</dbReference>
<evidence type="ECO:0000259" key="8">
    <source>
        <dbReference type="Pfam" id="PF01321"/>
    </source>
</evidence>
<dbReference type="Pfam" id="PF01321">
    <property type="entry name" value="Creatinase_N"/>
    <property type="match status" value="1"/>
</dbReference>
<feature type="domain" description="Creatinase N-terminal" evidence="8">
    <location>
        <begin position="3"/>
        <end position="136"/>
    </location>
</feature>
<dbReference type="GeneID" id="69669380"/>
<dbReference type="EMBL" id="CP031023">
    <property type="protein sequence ID" value="AZA15709.1"/>
    <property type="molecule type" value="Genomic_DNA"/>
</dbReference>
<dbReference type="InterPro" id="IPR029149">
    <property type="entry name" value="Creatin/AminoP/Spt16_N"/>
</dbReference>
<evidence type="ECO:0000259" key="7">
    <source>
        <dbReference type="Pfam" id="PF00557"/>
    </source>
</evidence>
<keyword evidence="10" id="KW-0645">Protease</keyword>
<keyword evidence="3 6" id="KW-0479">Metal-binding</keyword>
<evidence type="ECO:0000313" key="10">
    <source>
        <dbReference type="EMBL" id="MCD5563227.1"/>
    </source>
</evidence>
<evidence type="ECO:0000313" key="9">
    <source>
        <dbReference type="EMBL" id="AZA15709.1"/>
    </source>
</evidence>
<dbReference type="Gene3D" id="3.90.230.10">
    <property type="entry name" value="Creatinase/methionine aminopeptidase superfamily"/>
    <property type="match status" value="1"/>
</dbReference>
<keyword evidence="5" id="KW-0464">Manganese</keyword>
<dbReference type="SUPFAM" id="SSF55920">
    <property type="entry name" value="Creatinase/aminopeptidase"/>
    <property type="match status" value="1"/>
</dbReference>
<dbReference type="PROSITE" id="PS00491">
    <property type="entry name" value="PROLINE_PEPTIDASE"/>
    <property type="match status" value="1"/>
</dbReference>
<dbReference type="GO" id="GO:0102009">
    <property type="term" value="F:proline dipeptidase activity"/>
    <property type="evidence" value="ECO:0007669"/>
    <property type="project" value="UniProtKB-EC"/>
</dbReference>
<reference evidence="9" key="1">
    <citation type="submission" date="2018-07" db="EMBL/GenBank/DDBJ databases">
        <authorList>
            <person name="Somerville V."/>
        </authorList>
    </citation>
    <scope>NUCLEOTIDE SEQUENCE</scope>
    <source>
        <strain evidence="9">NWC_2_2</strain>
    </source>
</reference>
<sequence>MNLDKLQNWLQENGMDVAYVSSPTTINYFTGFITDPEERIFKLFAFKDAEPFLFCPALNYEEAKASAWDGDVVGYLDSEDPWSKIAEEIKKRTKDYQNWAVEKNGLTVAHYQALHAQFPDSDFSKDLSDFIAHIRLFKTESELVKLRKAGEEADFAFQIGFEALRNGVTERAVVSQIEYQLKLQKGVMQTSFDTIVQAGKNAANPHQGPSMNTVQPNELVLFDLGTMHEGYASDSSRTVAYGEPTDKMREIYEVNRTAQQAAIDAAKPGMTASELDGVARKIITDAGYGEYFIHRLGHGIGMEVHEFPSIANGNDVVLEEGMCFSIEPGIYIPGFAGVRIEDCGVLTKDGFKPFTHTSKELKVLPVKE</sequence>
<accession>A0A061CUX6</accession>
<feature type="domain" description="Peptidase M24" evidence="7">
    <location>
        <begin position="145"/>
        <end position="347"/>
    </location>
</feature>
<dbReference type="EMBL" id="JAJNUY010000010">
    <property type="protein sequence ID" value="MCD5563227.1"/>
    <property type="molecule type" value="Genomic_DNA"/>
</dbReference>
<dbReference type="Pfam" id="PF00557">
    <property type="entry name" value="Peptidase_M24"/>
    <property type="match status" value="1"/>
</dbReference>
<keyword evidence="4 10" id="KW-0378">Hydrolase</keyword>
<dbReference type="CDD" id="cd01092">
    <property type="entry name" value="APP-like"/>
    <property type="match status" value="1"/>
</dbReference>
<comment type="similarity">
    <text evidence="2 6">Belongs to the peptidase M24B family.</text>
</comment>
<dbReference type="InterPro" id="IPR000994">
    <property type="entry name" value="Pept_M24"/>
</dbReference>
<dbReference type="PANTHER" id="PTHR46112">
    <property type="entry name" value="AMINOPEPTIDASE"/>
    <property type="match status" value="1"/>
</dbReference>
<dbReference type="InterPro" id="IPR000587">
    <property type="entry name" value="Creatinase_N"/>
</dbReference>
<dbReference type="Gene3D" id="3.40.350.10">
    <property type="entry name" value="Creatinase/prolidase N-terminal domain"/>
    <property type="match status" value="1"/>
</dbReference>
<organism evidence="9">
    <name type="scientific">Lactobacillus delbrueckii subsp. lactis</name>
    <dbReference type="NCBI Taxonomy" id="29397"/>
    <lineage>
        <taxon>Bacteria</taxon>
        <taxon>Bacillati</taxon>
        <taxon>Bacillota</taxon>
        <taxon>Bacilli</taxon>
        <taxon>Lactobacillales</taxon>
        <taxon>Lactobacillaceae</taxon>
        <taxon>Lactobacillus</taxon>
    </lineage>
</organism>
<evidence type="ECO:0000256" key="2">
    <source>
        <dbReference type="ARBA" id="ARBA00008766"/>
    </source>
</evidence>
<dbReference type="Proteomes" id="UP001200334">
    <property type="component" value="Unassembled WGS sequence"/>
</dbReference>
<dbReference type="GO" id="GO:0046872">
    <property type="term" value="F:metal ion binding"/>
    <property type="evidence" value="ECO:0007669"/>
    <property type="project" value="UniProtKB-KW"/>
</dbReference>
<evidence type="ECO:0000256" key="5">
    <source>
        <dbReference type="ARBA" id="ARBA00023211"/>
    </source>
</evidence>
<evidence type="ECO:0000256" key="1">
    <source>
        <dbReference type="ARBA" id="ARBA00001936"/>
    </source>
</evidence>
<dbReference type="InterPro" id="IPR036005">
    <property type="entry name" value="Creatinase/aminopeptidase-like"/>
</dbReference>
<evidence type="ECO:0000256" key="4">
    <source>
        <dbReference type="ARBA" id="ARBA00022801"/>
    </source>
</evidence>
<dbReference type="EC" id="3.4.13.9" evidence="10"/>
<keyword evidence="10" id="KW-0224">Dipeptidase</keyword>
<dbReference type="AlphaFoldDB" id="A0A061CUX6"/>
<comment type="cofactor">
    <cofactor evidence="1">
        <name>Mn(2+)</name>
        <dbReference type="ChEBI" id="CHEBI:29035"/>
    </cofactor>
</comment>
<dbReference type="SMR" id="A0A061CUX6"/>
<dbReference type="SUPFAM" id="SSF53092">
    <property type="entry name" value="Creatinase/prolidase N-terminal domain"/>
    <property type="match status" value="1"/>
</dbReference>
<proteinExistence type="inferred from homology"/>
<evidence type="ECO:0000313" key="11">
    <source>
        <dbReference type="Proteomes" id="UP001200334"/>
    </source>
</evidence>
<reference evidence="10 11" key="2">
    <citation type="submission" date="2021-12" db="EMBL/GenBank/DDBJ databases">
        <title>Antimicrobial susceptibility of Lactobacillus delbrueckii subsp. lactis obtained from milk products and other habitats.</title>
        <authorList>
            <person name="Shani N."/>
        </authorList>
    </citation>
    <scope>NUCLEOTIDE SEQUENCE [LARGE SCALE GENOMIC DNA]</scope>
    <source>
        <strain evidence="10 11">FAM 21755</strain>
    </source>
</reference>
<name>A0A061CUX6_LACDL</name>
<dbReference type="RefSeq" id="WP_002876588.1">
    <property type="nucleotide sequence ID" value="NZ_BJLK01000008.1"/>
</dbReference>
<evidence type="ECO:0000256" key="6">
    <source>
        <dbReference type="RuleBase" id="RU000590"/>
    </source>
</evidence>